<dbReference type="HOGENOM" id="CLU_019029_3_0_1"/>
<dbReference type="EMBL" id="DS480387">
    <property type="protein sequence ID" value="EDO18640.1"/>
    <property type="molecule type" value="Genomic_DNA"/>
</dbReference>
<reference evidence="1 2" key="1">
    <citation type="journal article" date="2007" name="Proc. Natl. Acad. Sci. U.S.A.">
        <title>Independent sorting-out of thousands of duplicated gene pairs in two yeast species descended from a whole-genome duplication.</title>
        <authorList>
            <person name="Scannell D.R."/>
            <person name="Frank A.C."/>
            <person name="Conant G.C."/>
            <person name="Byrne K.P."/>
            <person name="Woolfit M."/>
            <person name="Wolfe K.H."/>
        </authorList>
    </citation>
    <scope>NUCLEOTIDE SEQUENCE [LARGE SCALE GENOMIC DNA]</scope>
    <source>
        <strain evidence="2">ATCC 22028 / DSM 70294 / BCRC 21397 / CBS 2163 / NBRC 10782 / NRRL Y-8283 / UCD 57-17</strain>
    </source>
</reference>
<evidence type="ECO:0000313" key="2">
    <source>
        <dbReference type="Proteomes" id="UP000000267"/>
    </source>
</evidence>
<evidence type="ECO:0000313" key="1">
    <source>
        <dbReference type="EMBL" id="EDO18640.1"/>
    </source>
</evidence>
<proteinExistence type="predicted"/>
<dbReference type="InParanoid" id="A7TGN3"/>
<dbReference type="Gene3D" id="3.40.50.10680">
    <property type="entry name" value="CofD-like domains"/>
    <property type="match status" value="1"/>
</dbReference>
<dbReference type="Proteomes" id="UP000000267">
    <property type="component" value="Unassembled WGS sequence"/>
</dbReference>
<keyword evidence="2" id="KW-1185">Reference proteome</keyword>
<dbReference type="Pfam" id="PF01933">
    <property type="entry name" value="CofD"/>
    <property type="match status" value="1"/>
</dbReference>
<dbReference type="GeneID" id="5546940"/>
<dbReference type="PANTHER" id="PTHR31240">
    <property type="entry name" value="MATERNAL EFFECT EMBRYO ARREST 18"/>
    <property type="match status" value="1"/>
</dbReference>
<accession>A7TGN3</accession>
<dbReference type="eggNOG" id="ENOG502QUXN">
    <property type="taxonomic scope" value="Eukaryota"/>
</dbReference>
<dbReference type="PANTHER" id="PTHR31240:SF0">
    <property type="entry name" value="MATERNAL EFFECT EMBRYO ARREST 18"/>
    <property type="match status" value="1"/>
</dbReference>
<dbReference type="GO" id="GO:0043743">
    <property type="term" value="F:LPPG:FO 2-phospho-L-lactate transferase activity"/>
    <property type="evidence" value="ECO:0007669"/>
    <property type="project" value="InterPro"/>
</dbReference>
<dbReference type="OMA" id="ISAFCHA"/>
<dbReference type="RefSeq" id="XP_001646498.1">
    <property type="nucleotide sequence ID" value="XM_001646448.1"/>
</dbReference>
<dbReference type="InterPro" id="IPR038136">
    <property type="entry name" value="CofD-like_dom_sf"/>
</dbReference>
<dbReference type="InterPro" id="IPR002882">
    <property type="entry name" value="CofD"/>
</dbReference>
<dbReference type="FunCoup" id="A7TGN3">
    <property type="interactions" value="79"/>
</dbReference>
<dbReference type="SUPFAM" id="SSF142338">
    <property type="entry name" value="CofD-like"/>
    <property type="match status" value="1"/>
</dbReference>
<gene>
    <name evidence="1" type="ORF">Kpol_1048p71</name>
</gene>
<dbReference type="STRING" id="436907.A7TGN3"/>
<dbReference type="AlphaFoldDB" id="A7TGN3"/>
<dbReference type="OrthoDB" id="10267139at2759"/>
<dbReference type="KEGG" id="vpo:Kpol_1048p71"/>
<organism evidence="2">
    <name type="scientific">Vanderwaltozyma polyspora (strain ATCC 22028 / DSM 70294 / BCRC 21397 / CBS 2163 / NBRC 10782 / NRRL Y-8283 / UCD 57-17)</name>
    <name type="common">Kluyveromyces polysporus</name>
    <dbReference type="NCBI Taxonomy" id="436907"/>
    <lineage>
        <taxon>Eukaryota</taxon>
        <taxon>Fungi</taxon>
        <taxon>Dikarya</taxon>
        <taxon>Ascomycota</taxon>
        <taxon>Saccharomycotina</taxon>
        <taxon>Saccharomycetes</taxon>
        <taxon>Saccharomycetales</taxon>
        <taxon>Saccharomycetaceae</taxon>
        <taxon>Vanderwaltozyma</taxon>
    </lineage>
</organism>
<sequence>MKIVVFSGGTATNSLTPCFNSLSIDQKNDLSYVLPISDNGGSTSEILRVFGGPAIGDIRSRIVRLLNDLEIHDILAYRLPVSQTLAKLEWNQIVEGDHDIWLNISPELKELCRSFLINIQSEILKRSKVSNSFNFSTASIGNLFLTSIRLFMGGSLDSSIELMMRIGKASSNVNVIPCINTNHTHHISALLKDGNIITGQSQISHPSKTQSMSNSKTHVSTYYDEDFANPIYILPELRNSQLHFDKDDHDDSSSILPSPIEKIFYINPYGEEIKPKANRRVIDKIENSDLIVYSIGSLMTSLMPILNLGNISHSIYSLPLDKKIKKVLLINNKFDRETYGLSGYTYVKFIVDSMTNCLIDFCNDHDTKIDLDLLQENCPWNNFITDIVYLSKGEILLEPNDFKKHNISVHPIDSDIMENDSLCDILTKIYQQA</sequence>
<protein>
    <submittedName>
        <fullName evidence="1">Uncharacterized protein</fullName>
    </submittedName>
</protein>
<name>A7TGN3_VANPO</name>
<dbReference type="PhylomeDB" id="A7TGN3"/>